<dbReference type="VEuPathDB" id="FungiDB:I7I53_04133"/>
<accession>A0A8A1LV94</accession>
<proteinExistence type="predicted"/>
<dbReference type="EMBL" id="CP069106">
    <property type="protein sequence ID" value="QSS56042.1"/>
    <property type="molecule type" value="Genomic_DNA"/>
</dbReference>
<dbReference type="Proteomes" id="UP000663419">
    <property type="component" value="Chromosome 5"/>
</dbReference>
<dbReference type="AlphaFoldDB" id="A0A8A1LV94"/>
<protein>
    <submittedName>
        <fullName evidence="1">Uncharacterized protein</fullName>
    </submittedName>
</protein>
<gene>
    <name evidence="1" type="ORF">I7I53_04133</name>
</gene>
<organism evidence="1 2">
    <name type="scientific">Ajellomyces capsulatus (strain H88)</name>
    <name type="common">Darling's disease fungus</name>
    <name type="synonym">Histoplasma capsulatum</name>
    <dbReference type="NCBI Taxonomy" id="544711"/>
    <lineage>
        <taxon>Eukaryota</taxon>
        <taxon>Fungi</taxon>
        <taxon>Dikarya</taxon>
        <taxon>Ascomycota</taxon>
        <taxon>Pezizomycotina</taxon>
        <taxon>Eurotiomycetes</taxon>
        <taxon>Eurotiomycetidae</taxon>
        <taxon>Onygenales</taxon>
        <taxon>Ajellomycetaceae</taxon>
        <taxon>Histoplasma</taxon>
    </lineage>
</organism>
<name>A0A8A1LV94_AJEC8</name>
<sequence>MWRKKALASSPTYSENSYPTRHGPWIYELLQPEQSSHYCVVEKAEQEDQVIHSTTCEEPGQSID</sequence>
<evidence type="ECO:0000313" key="2">
    <source>
        <dbReference type="Proteomes" id="UP000663419"/>
    </source>
</evidence>
<evidence type="ECO:0000313" key="1">
    <source>
        <dbReference type="EMBL" id="QSS56042.1"/>
    </source>
</evidence>
<reference evidence="1" key="1">
    <citation type="submission" date="2021-01" db="EMBL/GenBank/DDBJ databases">
        <title>Chromosome-level genome assembly of a human fungal pathogen reveals clustering of transcriptionally co-regulated genes.</title>
        <authorList>
            <person name="Voorhies M."/>
            <person name="Cohen S."/>
            <person name="Shea T.P."/>
            <person name="Petrus S."/>
            <person name="Munoz J.F."/>
            <person name="Poplawski S."/>
            <person name="Goldman W.E."/>
            <person name="Michael T."/>
            <person name="Cuomo C.A."/>
            <person name="Sil A."/>
            <person name="Beyhan S."/>
        </authorList>
    </citation>
    <scope>NUCLEOTIDE SEQUENCE</scope>
    <source>
        <strain evidence="1">H88</strain>
    </source>
</reference>